<proteinExistence type="predicted"/>
<gene>
    <name evidence="1" type="ORF">R3W88_033830</name>
</gene>
<name>A0AAV9K0Y6_9SOLN</name>
<sequence>MGKIETTQGGNEGPKQGYGFIYYKTKHRLEDIQADMSQDLINQNLFDHEKVTILEIQKWSMVREKVLRQKSRACWIDSGNSNSKYFHAQLKIRTNHNSISSTYTENGVHIEELYAAIKDTLKDKSLGTDGYAIEFFYYTLGSGEG</sequence>
<dbReference type="Proteomes" id="UP001311915">
    <property type="component" value="Unassembled WGS sequence"/>
</dbReference>
<protein>
    <submittedName>
        <fullName evidence="1">Uncharacterized protein</fullName>
    </submittedName>
</protein>
<organism evidence="1 2">
    <name type="scientific">Solanum pinnatisectum</name>
    <name type="common">tansyleaf nightshade</name>
    <dbReference type="NCBI Taxonomy" id="50273"/>
    <lineage>
        <taxon>Eukaryota</taxon>
        <taxon>Viridiplantae</taxon>
        <taxon>Streptophyta</taxon>
        <taxon>Embryophyta</taxon>
        <taxon>Tracheophyta</taxon>
        <taxon>Spermatophyta</taxon>
        <taxon>Magnoliopsida</taxon>
        <taxon>eudicotyledons</taxon>
        <taxon>Gunneridae</taxon>
        <taxon>Pentapetalae</taxon>
        <taxon>asterids</taxon>
        <taxon>lamiids</taxon>
        <taxon>Solanales</taxon>
        <taxon>Solanaceae</taxon>
        <taxon>Solanoideae</taxon>
        <taxon>Solaneae</taxon>
        <taxon>Solanum</taxon>
    </lineage>
</organism>
<evidence type="ECO:0000313" key="1">
    <source>
        <dbReference type="EMBL" id="KAK4706618.1"/>
    </source>
</evidence>
<accession>A0AAV9K0Y6</accession>
<keyword evidence="2" id="KW-1185">Reference proteome</keyword>
<dbReference type="AlphaFoldDB" id="A0AAV9K0Y6"/>
<comment type="caution">
    <text evidence="1">The sequence shown here is derived from an EMBL/GenBank/DDBJ whole genome shotgun (WGS) entry which is preliminary data.</text>
</comment>
<dbReference type="EMBL" id="JAWPEI010000063">
    <property type="protein sequence ID" value="KAK4706618.1"/>
    <property type="molecule type" value="Genomic_DNA"/>
</dbReference>
<reference evidence="1 2" key="1">
    <citation type="submission" date="2023-10" db="EMBL/GenBank/DDBJ databases">
        <title>Genome-Wide Identification Analysis in wild type Solanum Pinnatisectum Reveals Some Genes Defensing Phytophthora Infestans.</title>
        <authorList>
            <person name="Sun C."/>
        </authorList>
    </citation>
    <scope>NUCLEOTIDE SEQUENCE [LARGE SCALE GENOMIC DNA]</scope>
    <source>
        <strain evidence="1">LQN</strain>
        <tissue evidence="1">Leaf</tissue>
    </source>
</reference>
<evidence type="ECO:0000313" key="2">
    <source>
        <dbReference type="Proteomes" id="UP001311915"/>
    </source>
</evidence>